<protein>
    <recommendedName>
        <fullName evidence="4">Lipoprotein</fullName>
    </recommendedName>
</protein>
<accession>A0A3B0PPF1</accession>
<evidence type="ECO:0008006" key="4">
    <source>
        <dbReference type="Google" id="ProtNLM"/>
    </source>
</evidence>
<proteinExistence type="predicted"/>
<evidence type="ECO:0000256" key="1">
    <source>
        <dbReference type="SAM" id="SignalP"/>
    </source>
</evidence>
<dbReference type="Proteomes" id="UP000257559">
    <property type="component" value="Chromosome"/>
</dbReference>
<evidence type="ECO:0000313" key="2">
    <source>
        <dbReference type="EMBL" id="SYV97570.1"/>
    </source>
</evidence>
<reference evidence="3" key="1">
    <citation type="submission" date="2018-06" db="EMBL/GenBank/DDBJ databases">
        <authorList>
            <consortium name="Pathogen Informatics"/>
        </authorList>
    </citation>
    <scope>NUCLEOTIDE SEQUENCE [LARGE SCALE GENOMIC DNA]</scope>
    <source>
        <strain evidence="3">NCTC10132</strain>
    </source>
</reference>
<name>A0A3B0PPF1_9BACT</name>
<feature type="chain" id="PRO_5017188239" description="Lipoprotein" evidence="1">
    <location>
        <begin position="26"/>
        <end position="83"/>
    </location>
</feature>
<dbReference type="PROSITE" id="PS51257">
    <property type="entry name" value="PROKAR_LIPOPROTEIN"/>
    <property type="match status" value="1"/>
</dbReference>
<dbReference type="EMBL" id="LS991951">
    <property type="protein sequence ID" value="SYV97570.1"/>
    <property type="molecule type" value="Genomic_DNA"/>
</dbReference>
<feature type="non-terminal residue" evidence="2">
    <location>
        <position position="83"/>
    </location>
</feature>
<dbReference type="KEGG" id="medw:NCTC10132_00936"/>
<feature type="signal peptide" evidence="1">
    <location>
        <begin position="1"/>
        <end position="25"/>
    </location>
</feature>
<keyword evidence="1" id="KW-0732">Signal</keyword>
<organism evidence="2 3">
    <name type="scientific">Mycoplasmopsis edwardii</name>
    <dbReference type="NCBI Taxonomy" id="53558"/>
    <lineage>
        <taxon>Bacteria</taxon>
        <taxon>Bacillati</taxon>
        <taxon>Mycoplasmatota</taxon>
        <taxon>Mycoplasmoidales</taxon>
        <taxon>Metamycoplasmataceae</taxon>
        <taxon>Mycoplasmopsis</taxon>
    </lineage>
</organism>
<gene>
    <name evidence="2" type="ORF">NCTC10132_00936</name>
</gene>
<dbReference type="AlphaFoldDB" id="A0A3B0PPF1"/>
<keyword evidence="3" id="KW-1185">Reference proteome</keyword>
<evidence type="ECO:0000313" key="3">
    <source>
        <dbReference type="Proteomes" id="UP000257559"/>
    </source>
</evidence>
<sequence length="83" mass="9622">MKKKIFNLIKICSLTSAIFSLGALSSCNYEDAKTQNPTKQEPETNNLVISQPIIPENEYLKDYVIQNFEITQLVENDRHLTFW</sequence>